<evidence type="ECO:0000313" key="2">
    <source>
        <dbReference type="Proteomes" id="UP000799754"/>
    </source>
</evidence>
<comment type="caution">
    <text evidence="1">The sequence shown here is derived from an EMBL/GenBank/DDBJ whole genome shotgun (WGS) entry which is preliminary data.</text>
</comment>
<sequence>MNVPALYISAMDDAVCKPEAAEPLVEKGLLPNHTKTELIDAGYWVPYEKLEEAVDRLKVWLEEKFLH</sequence>
<dbReference type="EMBL" id="MU006745">
    <property type="protein sequence ID" value="KAF2622384.1"/>
    <property type="molecule type" value="Genomic_DNA"/>
</dbReference>
<name>A0ACB6RKT5_9PLEO</name>
<gene>
    <name evidence="1" type="ORF">BU25DRAFT_415323</name>
</gene>
<organism evidence="1 2">
    <name type="scientific">Macroventuria anomochaeta</name>
    <dbReference type="NCBI Taxonomy" id="301207"/>
    <lineage>
        <taxon>Eukaryota</taxon>
        <taxon>Fungi</taxon>
        <taxon>Dikarya</taxon>
        <taxon>Ascomycota</taxon>
        <taxon>Pezizomycotina</taxon>
        <taxon>Dothideomycetes</taxon>
        <taxon>Pleosporomycetidae</taxon>
        <taxon>Pleosporales</taxon>
        <taxon>Pleosporineae</taxon>
        <taxon>Didymellaceae</taxon>
        <taxon>Macroventuria</taxon>
    </lineage>
</organism>
<evidence type="ECO:0000313" key="1">
    <source>
        <dbReference type="EMBL" id="KAF2622384.1"/>
    </source>
</evidence>
<protein>
    <submittedName>
        <fullName evidence="1">Uncharacterized protein</fullName>
    </submittedName>
</protein>
<proteinExistence type="predicted"/>
<dbReference type="Proteomes" id="UP000799754">
    <property type="component" value="Unassembled WGS sequence"/>
</dbReference>
<keyword evidence="2" id="KW-1185">Reference proteome</keyword>
<reference evidence="1" key="1">
    <citation type="journal article" date="2020" name="Stud. Mycol.">
        <title>101 Dothideomycetes genomes: a test case for predicting lifestyles and emergence of pathogens.</title>
        <authorList>
            <person name="Haridas S."/>
            <person name="Albert R."/>
            <person name="Binder M."/>
            <person name="Bloem J."/>
            <person name="Labutti K."/>
            <person name="Salamov A."/>
            <person name="Andreopoulos B."/>
            <person name="Baker S."/>
            <person name="Barry K."/>
            <person name="Bills G."/>
            <person name="Bluhm B."/>
            <person name="Cannon C."/>
            <person name="Castanera R."/>
            <person name="Culley D."/>
            <person name="Daum C."/>
            <person name="Ezra D."/>
            <person name="Gonzalez J."/>
            <person name="Henrissat B."/>
            <person name="Kuo A."/>
            <person name="Liang C."/>
            <person name="Lipzen A."/>
            <person name="Lutzoni F."/>
            <person name="Magnuson J."/>
            <person name="Mondo S."/>
            <person name="Nolan M."/>
            <person name="Ohm R."/>
            <person name="Pangilinan J."/>
            <person name="Park H.-J."/>
            <person name="Ramirez L."/>
            <person name="Alfaro M."/>
            <person name="Sun H."/>
            <person name="Tritt A."/>
            <person name="Yoshinaga Y."/>
            <person name="Zwiers L.-H."/>
            <person name="Turgeon B."/>
            <person name="Goodwin S."/>
            <person name="Spatafora J."/>
            <person name="Crous P."/>
            <person name="Grigoriev I."/>
        </authorList>
    </citation>
    <scope>NUCLEOTIDE SEQUENCE</scope>
    <source>
        <strain evidence="1">CBS 525.71</strain>
    </source>
</reference>
<accession>A0ACB6RKT5</accession>